<feature type="compositionally biased region" description="Basic residues" evidence="13">
    <location>
        <begin position="48"/>
        <end position="57"/>
    </location>
</feature>
<comment type="subcellular location">
    <subcellularLocation>
        <location evidence="3">Cell membrane</location>
        <topology evidence="3">Lipid-anchor</topology>
    </subcellularLocation>
</comment>
<dbReference type="GO" id="GO:0003755">
    <property type="term" value="F:peptidyl-prolyl cis-trans isomerase activity"/>
    <property type="evidence" value="ECO:0007669"/>
    <property type="project" value="UniProtKB-UniRule"/>
</dbReference>
<evidence type="ECO:0000256" key="7">
    <source>
        <dbReference type="ARBA" id="ARBA00023110"/>
    </source>
</evidence>
<comment type="function">
    <text evidence="2 12">Plays a major role in protein secretion by helping the post-translocational extracellular folding of several secreted proteins.</text>
</comment>
<dbReference type="InterPro" id="IPR023059">
    <property type="entry name" value="Foldase_PrsA"/>
</dbReference>
<reference evidence="16 18" key="1">
    <citation type="submission" date="2014-04" db="EMBL/GenBank/DDBJ databases">
        <title>Variable characteristics of bacteriocin-producing Streptococcus salivarius strains isolated from Malaysian subjects.</title>
        <authorList>
            <person name="Philip K."/>
            <person name="Barbour A."/>
        </authorList>
    </citation>
    <scope>NUCLEOTIDE SEQUENCE [LARGE SCALE GENOMIC DNA]</scope>
    <source>
        <strain evidence="16 18">NU10</strain>
    </source>
</reference>
<evidence type="ECO:0000256" key="4">
    <source>
        <dbReference type="ARBA" id="ARBA00006071"/>
    </source>
</evidence>
<keyword evidence="14" id="KW-1133">Transmembrane helix</keyword>
<dbReference type="PANTHER" id="PTHR47245:SF1">
    <property type="entry name" value="FOLDASE PROTEIN PRSA"/>
    <property type="match status" value="1"/>
</dbReference>
<keyword evidence="16" id="KW-0378">Hydrolase</keyword>
<comment type="similarity">
    <text evidence="4 12">Belongs to the PrsA family.</text>
</comment>
<evidence type="ECO:0000313" key="16">
    <source>
        <dbReference type="EMBL" id="KEO46794.1"/>
    </source>
</evidence>
<keyword evidence="10 12" id="KW-0413">Isomerase</keyword>
<gene>
    <name evidence="12" type="primary">prsA</name>
    <name evidence="17" type="ORF">BSR19_02330</name>
    <name evidence="16" type="ORF">DL07_04860</name>
</gene>
<keyword evidence="9" id="KW-0564">Palmitate</keyword>
<feature type="compositionally biased region" description="Basic and acidic residues" evidence="13">
    <location>
        <begin position="19"/>
        <end position="34"/>
    </location>
</feature>
<dbReference type="SUPFAM" id="SSF109998">
    <property type="entry name" value="Triger factor/SurA peptide-binding domain-like"/>
    <property type="match status" value="1"/>
</dbReference>
<evidence type="ECO:0000313" key="17">
    <source>
        <dbReference type="EMBL" id="QGU80031.1"/>
    </source>
</evidence>
<evidence type="ECO:0000256" key="6">
    <source>
        <dbReference type="ARBA" id="ARBA00022729"/>
    </source>
</evidence>
<dbReference type="EMBL" id="JJMT01000002">
    <property type="protein sequence ID" value="KEO46794.1"/>
    <property type="molecule type" value="Genomic_DNA"/>
</dbReference>
<dbReference type="HAMAP" id="MF_01145">
    <property type="entry name" value="Foldase_PrsA"/>
    <property type="match status" value="1"/>
</dbReference>
<dbReference type="GO" id="GO:0008233">
    <property type="term" value="F:peptidase activity"/>
    <property type="evidence" value="ECO:0007669"/>
    <property type="project" value="UniProtKB-KW"/>
</dbReference>
<dbReference type="InterPro" id="IPR000297">
    <property type="entry name" value="PPIase_PpiC"/>
</dbReference>
<dbReference type="InterPro" id="IPR027304">
    <property type="entry name" value="Trigger_fact/SurA_dom_sf"/>
</dbReference>
<keyword evidence="7 12" id="KW-0697">Rotamase</keyword>
<sequence>MAKENENLESTEETVEEVVADKDAEQEHLDRQKEEEESIALASEKAKEKAKRAKTKKTRDAGKPSSGGRFLGGLALVAVSALVGAGAMYVSLGNKTTEETTLVSMKGDTVTVGDVFDSLKGSSQTQQSVLSATLQKALEKEYGSKVSKEDVDKAYKQASEQYGDQFSQVLAAYGQTEESYRTQIRTQKLVEYAVNQAAQKDLTEANYKAAYDNYTPNTEVQVVSTTDKAVADKVDSEAKAEGADFSQVAKDNSLEVASKTVNSASQDFPADVLTAAFKQDANAVSDVVTVSNSSTGAATYYIVKTVSKAEKNADWKNYKDDLTKVIINGKKADTNFTNSVIAKVLKKYNVKVVDKAFSAILDQYVTGSGASSSSSSSSSK</sequence>
<dbReference type="AlphaFoldDB" id="A0A074JL85"/>
<feature type="compositionally biased region" description="Acidic residues" evidence="13">
    <location>
        <begin position="7"/>
        <end position="18"/>
    </location>
</feature>
<dbReference type="Pfam" id="PF13145">
    <property type="entry name" value="Rotamase_2"/>
    <property type="match status" value="1"/>
</dbReference>
<evidence type="ECO:0000256" key="3">
    <source>
        <dbReference type="ARBA" id="ARBA00004193"/>
    </source>
</evidence>
<dbReference type="Proteomes" id="UP000422997">
    <property type="component" value="Chromosome"/>
</dbReference>
<dbReference type="PANTHER" id="PTHR47245">
    <property type="entry name" value="PEPTIDYLPROLYL ISOMERASE"/>
    <property type="match status" value="1"/>
</dbReference>
<keyword evidence="11" id="KW-0449">Lipoprotein</keyword>
<proteinExistence type="inferred from homology"/>
<keyword evidence="6 12" id="KW-0732">Signal</keyword>
<dbReference type="InterPro" id="IPR050245">
    <property type="entry name" value="PrsA_foldase"/>
</dbReference>
<feature type="domain" description="PpiC" evidence="15">
    <location>
        <begin position="205"/>
        <end position="304"/>
    </location>
</feature>
<keyword evidence="14" id="KW-0812">Transmembrane</keyword>
<feature type="region of interest" description="Disordered" evidence="13">
    <location>
        <begin position="1"/>
        <end position="67"/>
    </location>
</feature>
<keyword evidence="5 12" id="KW-1003">Cell membrane</keyword>
<dbReference type="Gene3D" id="1.10.4030.10">
    <property type="entry name" value="Porin chaperone SurA, peptide-binding domain"/>
    <property type="match status" value="1"/>
</dbReference>
<dbReference type="EC" id="5.2.1.8" evidence="12"/>
<evidence type="ECO:0000256" key="14">
    <source>
        <dbReference type="SAM" id="Phobius"/>
    </source>
</evidence>
<feature type="transmembrane region" description="Helical" evidence="14">
    <location>
        <begin position="70"/>
        <end position="92"/>
    </location>
</feature>
<evidence type="ECO:0000256" key="8">
    <source>
        <dbReference type="ARBA" id="ARBA00023136"/>
    </source>
</evidence>
<comment type="catalytic activity">
    <reaction evidence="1 12">
        <text>[protein]-peptidylproline (omega=180) = [protein]-peptidylproline (omega=0)</text>
        <dbReference type="Rhea" id="RHEA:16237"/>
        <dbReference type="Rhea" id="RHEA-COMP:10747"/>
        <dbReference type="Rhea" id="RHEA-COMP:10748"/>
        <dbReference type="ChEBI" id="CHEBI:83833"/>
        <dbReference type="ChEBI" id="CHEBI:83834"/>
        <dbReference type="EC" id="5.2.1.8"/>
    </reaction>
</comment>
<dbReference type="RefSeq" id="WP_002890136.1">
    <property type="nucleotide sequence ID" value="NZ_CP018187.1"/>
</dbReference>
<evidence type="ECO:0000256" key="9">
    <source>
        <dbReference type="ARBA" id="ARBA00023139"/>
    </source>
</evidence>
<evidence type="ECO:0000256" key="2">
    <source>
        <dbReference type="ARBA" id="ARBA00003828"/>
    </source>
</evidence>
<dbReference type="GO" id="GO:0005886">
    <property type="term" value="C:plasma membrane"/>
    <property type="evidence" value="ECO:0007669"/>
    <property type="project" value="UniProtKB-SubCell"/>
</dbReference>
<keyword evidence="16" id="KW-0645">Protease</keyword>
<organism evidence="16 18">
    <name type="scientific">Streptococcus salivarius</name>
    <dbReference type="NCBI Taxonomy" id="1304"/>
    <lineage>
        <taxon>Bacteria</taxon>
        <taxon>Bacillati</taxon>
        <taxon>Bacillota</taxon>
        <taxon>Bacilli</taxon>
        <taxon>Lactobacillales</taxon>
        <taxon>Streptococcaceae</taxon>
        <taxon>Streptococcus</taxon>
    </lineage>
</organism>
<dbReference type="Proteomes" id="UP000027855">
    <property type="component" value="Unassembled WGS sequence"/>
</dbReference>
<evidence type="ECO:0000256" key="5">
    <source>
        <dbReference type="ARBA" id="ARBA00022475"/>
    </source>
</evidence>
<dbReference type="EMBL" id="CP018187">
    <property type="protein sequence ID" value="QGU80031.1"/>
    <property type="molecule type" value="Genomic_DNA"/>
</dbReference>
<accession>A0A074JL85</accession>
<evidence type="ECO:0000259" key="15">
    <source>
        <dbReference type="Pfam" id="PF13145"/>
    </source>
</evidence>
<dbReference type="GO" id="GO:0006508">
    <property type="term" value="P:proteolysis"/>
    <property type="evidence" value="ECO:0007669"/>
    <property type="project" value="UniProtKB-KW"/>
</dbReference>
<reference evidence="17 19" key="2">
    <citation type="submission" date="2016-11" db="EMBL/GenBank/DDBJ databases">
        <title>The potential of Streptococcus salivarius to inhibit the production of volatile sulphur compounds in the oral cavity.</title>
        <authorList>
            <person name="Sun L."/>
            <person name="Li Z."/>
            <person name="Jin D."/>
            <person name="Zhao H."/>
        </authorList>
    </citation>
    <scope>NUCLEOTIDE SEQUENCE [LARGE SCALE GENOMIC DNA]</scope>
    <source>
        <strain evidence="17 19">ICDC2</strain>
    </source>
</reference>
<name>A0A074JL85_STRSL</name>
<protein>
    <recommendedName>
        <fullName evidence="12">Foldase protein PrsA</fullName>
        <ecNumber evidence="12">5.2.1.8</ecNumber>
    </recommendedName>
</protein>
<keyword evidence="8 12" id="KW-0472">Membrane</keyword>
<evidence type="ECO:0000256" key="1">
    <source>
        <dbReference type="ARBA" id="ARBA00000971"/>
    </source>
</evidence>
<dbReference type="GO" id="GO:0006457">
    <property type="term" value="P:protein folding"/>
    <property type="evidence" value="ECO:0007669"/>
    <property type="project" value="UniProtKB-UniRule"/>
</dbReference>
<evidence type="ECO:0000256" key="11">
    <source>
        <dbReference type="ARBA" id="ARBA00023288"/>
    </source>
</evidence>
<evidence type="ECO:0000256" key="12">
    <source>
        <dbReference type="HAMAP-Rule" id="MF_01145"/>
    </source>
</evidence>
<evidence type="ECO:0000313" key="18">
    <source>
        <dbReference type="Proteomes" id="UP000027855"/>
    </source>
</evidence>
<evidence type="ECO:0000256" key="10">
    <source>
        <dbReference type="ARBA" id="ARBA00023235"/>
    </source>
</evidence>
<evidence type="ECO:0000256" key="13">
    <source>
        <dbReference type="SAM" id="MobiDB-lite"/>
    </source>
</evidence>
<evidence type="ECO:0000313" key="19">
    <source>
        <dbReference type="Proteomes" id="UP000422997"/>
    </source>
</evidence>